<evidence type="ECO:0000259" key="1">
    <source>
        <dbReference type="PROSITE" id="PS50878"/>
    </source>
</evidence>
<dbReference type="PANTHER" id="PTHR46890">
    <property type="entry name" value="NON-LTR RETROLELEMENT REVERSE TRANSCRIPTASE-LIKE PROTEIN-RELATED"/>
    <property type="match status" value="1"/>
</dbReference>
<dbReference type="PANTHER" id="PTHR46890:SF48">
    <property type="entry name" value="RNA-DIRECTED DNA POLYMERASE"/>
    <property type="match status" value="1"/>
</dbReference>
<dbReference type="InterPro" id="IPR043502">
    <property type="entry name" value="DNA/RNA_pol_sf"/>
</dbReference>
<dbReference type="OrthoDB" id="1430711at2759"/>
<dbReference type="CDD" id="cd01650">
    <property type="entry name" value="RT_nLTR_like"/>
    <property type="match status" value="1"/>
</dbReference>
<evidence type="ECO:0000313" key="2">
    <source>
        <dbReference type="EMBL" id="VFQ59730.1"/>
    </source>
</evidence>
<keyword evidence="3" id="KW-1185">Reference proteome</keyword>
<gene>
    <name evidence="2" type="ORF">CCAM_LOCUS1506</name>
</gene>
<evidence type="ECO:0000313" key="3">
    <source>
        <dbReference type="Proteomes" id="UP000595140"/>
    </source>
</evidence>
<dbReference type="Proteomes" id="UP000595140">
    <property type="component" value="Unassembled WGS sequence"/>
</dbReference>
<reference evidence="2 3" key="1">
    <citation type="submission" date="2018-04" db="EMBL/GenBank/DDBJ databases">
        <authorList>
            <person name="Vogel A."/>
        </authorList>
    </citation>
    <scope>NUCLEOTIDE SEQUENCE [LARGE SCALE GENOMIC DNA]</scope>
</reference>
<accession>A0A484K2N6</accession>
<dbReference type="PROSITE" id="PS50878">
    <property type="entry name" value="RT_POL"/>
    <property type="match status" value="1"/>
</dbReference>
<dbReference type="InterPro" id="IPR036691">
    <property type="entry name" value="Endo/exonu/phosph_ase_sf"/>
</dbReference>
<dbReference type="SUPFAM" id="SSF56219">
    <property type="entry name" value="DNase I-like"/>
    <property type="match status" value="1"/>
</dbReference>
<dbReference type="Pfam" id="PF00078">
    <property type="entry name" value="RVT_1"/>
    <property type="match status" value="1"/>
</dbReference>
<name>A0A484K2N6_9ASTE</name>
<protein>
    <recommendedName>
        <fullName evidence="1">Reverse transcriptase domain-containing protein</fullName>
    </recommendedName>
</protein>
<feature type="non-terminal residue" evidence="2">
    <location>
        <position position="1085"/>
    </location>
</feature>
<sequence length="1085" mass="122410">MVITKWTPDHSEEEDCPTVPVWVACPKLPIYLHDQRALALIASSLGRPLKVDENTLNFSRPDLALFCVEVDVSKPLPAKVHLKLGDKDSFFPLIFENVPHYCSTCMKLGHLKGFCRRSLQGEKKLQPPHPVQIVGEEPVQRKGKEQLQEQWTMVTSKKSGSGKEWRRKLVTFKSGPGECSSQVYSKQLQDNSPPDIITDVPVASPSVFTELAANDSNPVYPPAPANKKEVKNLALVLWKPLPIIEESTFTSLLSDQGDSDSDESDCEDLGVVDDQFLEKPLAALPVLPTQNLDAQMFNLNTTIKSRLSSVYGKHTRNDRLPLWESITNHNPVDQPWIVGGDFNTVTTLTEHQGNVPPCLRSMEDFTDCILTCSLLDPCLKGNTFTWMGNRTKGRVLRRLDRVLINQATIDQHSEIFLYHLGKTSSNHKPLLLDCINYQYNGPKPFRFLNAWTLDKSFIGLVKESWNSTTNGRGMRGLASKLKSLKKCIKEWNNTHFGNIFSQVKEAELEDLQAQEKYELDDSANNREACNLAHAKLLKACNKEENYWAQKANIKWLSSGDASTKFFHSFVKGKRRKASIRLLKNQDGKEMVDQNEISSYIVSHFEATFSLTHMGNQSLKTILPYIPNLITETDNINLVQLPLEEEIKEAVWQLNPNSSAGPDGYNGEFFRHCWDIIKADIVSATQEFFLGIPIPMAFGSTYVTLIPKVEGAKVIGDYRPIALSTFFSKLTSRIMANRLSPLLIKLISPEQAGFQKGKGIEEHILLTNELMHKLESKIRGGNIMIKLDMAKAFDKMSWSYLRAVLTAFGFKEKCISLLLQSLESTHMSILINGKPSGFFKIKRGVKQGDPLSPLLFILGSEGFSRSLKQAINSGFISPFKAGRSPVVSHLAFADDLIVFLRGDFRNLLRFKYILSNYLRASGQEVNNSKSKIFCKKTCHVTYRKKVEEALGFKVGNPPFKYLGSTITTGKLKRIDCDQILHHFDAYLNSWYNKELNPMSRLILIKHVLSAIPLHTLAVQDNPKSIINQIHSKLANFFWGSKARKNKHHWSKWVTLCRPSGEGGLCIRSLDDIQKASALKLWWKSIT</sequence>
<organism evidence="2 3">
    <name type="scientific">Cuscuta campestris</name>
    <dbReference type="NCBI Taxonomy" id="132261"/>
    <lineage>
        <taxon>Eukaryota</taxon>
        <taxon>Viridiplantae</taxon>
        <taxon>Streptophyta</taxon>
        <taxon>Embryophyta</taxon>
        <taxon>Tracheophyta</taxon>
        <taxon>Spermatophyta</taxon>
        <taxon>Magnoliopsida</taxon>
        <taxon>eudicotyledons</taxon>
        <taxon>Gunneridae</taxon>
        <taxon>Pentapetalae</taxon>
        <taxon>asterids</taxon>
        <taxon>lamiids</taxon>
        <taxon>Solanales</taxon>
        <taxon>Convolvulaceae</taxon>
        <taxon>Cuscuteae</taxon>
        <taxon>Cuscuta</taxon>
        <taxon>Cuscuta subgen. Grammica</taxon>
        <taxon>Cuscuta sect. Cleistogrammica</taxon>
    </lineage>
</organism>
<dbReference type="Gene3D" id="3.60.10.10">
    <property type="entry name" value="Endonuclease/exonuclease/phosphatase"/>
    <property type="match status" value="1"/>
</dbReference>
<proteinExistence type="predicted"/>
<feature type="domain" description="Reverse transcriptase" evidence="1">
    <location>
        <begin position="686"/>
        <end position="965"/>
    </location>
</feature>
<dbReference type="SUPFAM" id="SSF56672">
    <property type="entry name" value="DNA/RNA polymerases"/>
    <property type="match status" value="1"/>
</dbReference>
<dbReference type="InterPro" id="IPR000477">
    <property type="entry name" value="RT_dom"/>
</dbReference>
<dbReference type="AlphaFoldDB" id="A0A484K2N6"/>
<dbReference type="EMBL" id="OOIL02000049">
    <property type="protein sequence ID" value="VFQ59730.1"/>
    <property type="molecule type" value="Genomic_DNA"/>
</dbReference>
<dbReference type="InterPro" id="IPR052343">
    <property type="entry name" value="Retrotransposon-Effector_Assoc"/>
</dbReference>